<accession>A0ABU1BTC9</accession>
<name>A0ABU1BTC9_9BURK</name>
<reference evidence="2 3" key="1">
    <citation type="submission" date="2023-08" db="EMBL/GenBank/DDBJ databases">
        <title>Oxalobacteraceae gen .nov., isolated from river sludge outside the plant.</title>
        <authorList>
            <person name="Zhao S.Y."/>
        </authorList>
    </citation>
    <scope>NUCLEOTIDE SEQUENCE [LARGE SCALE GENOMIC DNA]</scope>
    <source>
        <strain evidence="2 3">R-40</strain>
    </source>
</reference>
<organism evidence="2 3">
    <name type="scientific">Keguizhuia sedimenti</name>
    <dbReference type="NCBI Taxonomy" id="3064264"/>
    <lineage>
        <taxon>Bacteria</taxon>
        <taxon>Pseudomonadati</taxon>
        <taxon>Pseudomonadota</taxon>
        <taxon>Betaproteobacteria</taxon>
        <taxon>Burkholderiales</taxon>
        <taxon>Oxalobacteraceae</taxon>
        <taxon>Keguizhuia</taxon>
    </lineage>
</organism>
<proteinExistence type="predicted"/>
<keyword evidence="1" id="KW-0472">Membrane</keyword>
<evidence type="ECO:0000313" key="3">
    <source>
        <dbReference type="Proteomes" id="UP001225596"/>
    </source>
</evidence>
<gene>
    <name evidence="2" type="ORF">Q8A64_17825</name>
</gene>
<protein>
    <submittedName>
        <fullName evidence="2">Uncharacterized protein</fullName>
    </submittedName>
</protein>
<dbReference type="EMBL" id="JAUYVH010000019">
    <property type="protein sequence ID" value="MDQ9172273.1"/>
    <property type="molecule type" value="Genomic_DNA"/>
</dbReference>
<sequence>MSPFNRLPGFKKSALGFECKVLKKLPHIFLIGTTVLLVLLFNARSDFFGLDIKDALVMEYTILGSLLFHWMCTLGIGLFCIIVWVMKGPAYVMDPYFLPEES</sequence>
<evidence type="ECO:0000256" key="1">
    <source>
        <dbReference type="SAM" id="Phobius"/>
    </source>
</evidence>
<dbReference type="RefSeq" id="WP_338438299.1">
    <property type="nucleotide sequence ID" value="NZ_JAUYVH010000019.1"/>
</dbReference>
<dbReference type="Proteomes" id="UP001225596">
    <property type="component" value="Unassembled WGS sequence"/>
</dbReference>
<feature type="transmembrane region" description="Helical" evidence="1">
    <location>
        <begin position="61"/>
        <end position="85"/>
    </location>
</feature>
<keyword evidence="1" id="KW-1133">Transmembrane helix</keyword>
<keyword evidence="1" id="KW-0812">Transmembrane</keyword>
<feature type="transmembrane region" description="Helical" evidence="1">
    <location>
        <begin position="21"/>
        <end position="41"/>
    </location>
</feature>
<comment type="caution">
    <text evidence="2">The sequence shown here is derived from an EMBL/GenBank/DDBJ whole genome shotgun (WGS) entry which is preliminary data.</text>
</comment>
<evidence type="ECO:0000313" key="2">
    <source>
        <dbReference type="EMBL" id="MDQ9172273.1"/>
    </source>
</evidence>
<keyword evidence="3" id="KW-1185">Reference proteome</keyword>